<dbReference type="Proteomes" id="UP000339249">
    <property type="component" value="Unassembled WGS sequence"/>
</dbReference>
<dbReference type="EMBL" id="CABDVU010000001">
    <property type="protein sequence ID" value="VTN08508.1"/>
    <property type="molecule type" value="Genomic_DNA"/>
</dbReference>
<dbReference type="Gene3D" id="2.40.128.130">
    <property type="entry name" value="Autotransporter beta-domain"/>
    <property type="match status" value="1"/>
</dbReference>
<gene>
    <name evidence="1" type="primary">icsA_2</name>
    <name evidence="1" type="ORF">NCTC9185_00386</name>
</gene>
<evidence type="ECO:0000313" key="2">
    <source>
        <dbReference type="Proteomes" id="UP000339249"/>
    </source>
</evidence>
<organism evidence="1 2">
    <name type="scientific">Raoultella terrigena</name>
    <name type="common">Klebsiella terrigena</name>
    <dbReference type="NCBI Taxonomy" id="577"/>
    <lineage>
        <taxon>Bacteria</taxon>
        <taxon>Pseudomonadati</taxon>
        <taxon>Pseudomonadota</taxon>
        <taxon>Gammaproteobacteria</taxon>
        <taxon>Enterobacterales</taxon>
        <taxon>Enterobacteriaceae</taxon>
        <taxon>Klebsiella/Raoultella group</taxon>
        <taxon>Raoultella</taxon>
    </lineage>
</organism>
<dbReference type="InterPro" id="IPR006315">
    <property type="entry name" value="OM_autotransptr_brl_dom"/>
</dbReference>
<evidence type="ECO:0000313" key="1">
    <source>
        <dbReference type="EMBL" id="VTN08508.1"/>
    </source>
</evidence>
<sequence length="57" mass="6050">MDGVVVKQNGAKNIAELKMGVEGQLNKQFGLWGNVAQQLGDKGYSDTSATLGGKYSF</sequence>
<protein>
    <submittedName>
        <fullName evidence="1">Outer membrane protein IcsA autotransporter</fullName>
    </submittedName>
</protein>
<proteinExistence type="predicted"/>
<dbReference type="AlphaFoldDB" id="A0A4U9CXT6"/>
<dbReference type="GO" id="GO:0019867">
    <property type="term" value="C:outer membrane"/>
    <property type="evidence" value="ECO:0007669"/>
    <property type="project" value="InterPro"/>
</dbReference>
<reference evidence="1 2" key="1">
    <citation type="submission" date="2019-04" db="EMBL/GenBank/DDBJ databases">
        <authorList>
            <consortium name="Pathogen Informatics"/>
        </authorList>
    </citation>
    <scope>NUCLEOTIDE SEQUENCE [LARGE SCALE GENOMIC DNA]</scope>
    <source>
        <strain evidence="1 2">NCTC9185</strain>
    </source>
</reference>
<dbReference type="NCBIfam" id="TIGR01414">
    <property type="entry name" value="autotrans_barl"/>
    <property type="match status" value="1"/>
</dbReference>
<dbReference type="InterPro" id="IPR036709">
    <property type="entry name" value="Autotransporte_beta_dom_sf"/>
</dbReference>
<accession>A0A4U9CXT6</accession>
<name>A0A4U9CXT6_RAOTE</name>
<dbReference type="SUPFAM" id="SSF103515">
    <property type="entry name" value="Autotransporter"/>
    <property type="match status" value="1"/>
</dbReference>